<dbReference type="InterPro" id="IPR009057">
    <property type="entry name" value="Homeodomain-like_sf"/>
</dbReference>
<dbReference type="InterPro" id="IPR014710">
    <property type="entry name" value="RmlC-like_jellyroll"/>
</dbReference>
<evidence type="ECO:0000256" key="1">
    <source>
        <dbReference type="ARBA" id="ARBA00023015"/>
    </source>
</evidence>
<dbReference type="CDD" id="cd02208">
    <property type="entry name" value="cupin_RmlC-like"/>
    <property type="match status" value="1"/>
</dbReference>
<keyword evidence="3" id="KW-0804">Transcription</keyword>
<dbReference type="EMBL" id="CP058561">
    <property type="protein sequence ID" value="QUH30813.1"/>
    <property type="molecule type" value="Genomic_DNA"/>
</dbReference>
<feature type="domain" description="HTH araC/xylS-type" evidence="4">
    <location>
        <begin position="178"/>
        <end position="276"/>
    </location>
</feature>
<organism evidence="5 6">
    <name type="scientific">Vallitalea guaymasensis</name>
    <dbReference type="NCBI Taxonomy" id="1185412"/>
    <lineage>
        <taxon>Bacteria</taxon>
        <taxon>Bacillati</taxon>
        <taxon>Bacillota</taxon>
        <taxon>Clostridia</taxon>
        <taxon>Lachnospirales</taxon>
        <taxon>Vallitaleaceae</taxon>
        <taxon>Vallitalea</taxon>
    </lineage>
</organism>
<evidence type="ECO:0000256" key="2">
    <source>
        <dbReference type="ARBA" id="ARBA00023125"/>
    </source>
</evidence>
<keyword evidence="1" id="KW-0805">Transcription regulation</keyword>
<name>A0A8J8MDD6_9FIRM</name>
<dbReference type="RefSeq" id="WP_212690933.1">
    <property type="nucleotide sequence ID" value="NZ_CP058561.1"/>
</dbReference>
<dbReference type="KEGG" id="vgu:HYG85_18565"/>
<dbReference type="PRINTS" id="PR00032">
    <property type="entry name" value="HTHARAC"/>
</dbReference>
<dbReference type="PROSITE" id="PS00041">
    <property type="entry name" value="HTH_ARAC_FAMILY_1"/>
    <property type="match status" value="1"/>
</dbReference>
<dbReference type="SUPFAM" id="SSF51215">
    <property type="entry name" value="Regulatory protein AraC"/>
    <property type="match status" value="1"/>
</dbReference>
<reference evidence="5 6" key="1">
    <citation type="submission" date="2020-07" db="EMBL/GenBank/DDBJ databases">
        <title>Vallitalea guaymasensis genome.</title>
        <authorList>
            <person name="Postec A."/>
        </authorList>
    </citation>
    <scope>NUCLEOTIDE SEQUENCE [LARGE SCALE GENOMIC DNA]</scope>
    <source>
        <strain evidence="5 6">Ra1766G1</strain>
    </source>
</reference>
<evidence type="ECO:0000256" key="3">
    <source>
        <dbReference type="ARBA" id="ARBA00023163"/>
    </source>
</evidence>
<dbReference type="AlphaFoldDB" id="A0A8J8MDD6"/>
<dbReference type="InterPro" id="IPR018062">
    <property type="entry name" value="HTH_AraC-typ_CS"/>
</dbReference>
<dbReference type="Gene3D" id="1.10.10.60">
    <property type="entry name" value="Homeodomain-like"/>
    <property type="match status" value="2"/>
</dbReference>
<sequence>MDIPRELFVTDTCYYHINQKPIEGIISCGFLTKNAEKKLHNFIYYGGFIVLSGKGRYISEDGYETELKPGYFVQRIPNVKHTTVVDGSEPWLEFYICVGPSIYRTLGDIGILNTVDPVFKIKPSPMLINQCCKLLASFKEAKEKDMNELFIKVQSFLILINSINEQLYILNEEDRCIEMLCDTLSHGFHRKIDIKEEAKKYSMSYEKLRKLFKQRIGVSPHKYLITKRINEAQSMLHDPNLTISEIADMLGFYDSYAFSNQFKKIVGVSPKNFREGI</sequence>
<dbReference type="PROSITE" id="PS01124">
    <property type="entry name" value="HTH_ARAC_FAMILY_2"/>
    <property type="match status" value="1"/>
</dbReference>
<gene>
    <name evidence="5" type="ORF">HYG85_18565</name>
</gene>
<keyword evidence="6" id="KW-1185">Reference proteome</keyword>
<protein>
    <submittedName>
        <fullName evidence="5">Helix-turn-helix domain-containing protein</fullName>
    </submittedName>
</protein>
<dbReference type="PANTHER" id="PTHR43280">
    <property type="entry name" value="ARAC-FAMILY TRANSCRIPTIONAL REGULATOR"/>
    <property type="match status" value="1"/>
</dbReference>
<dbReference type="InterPro" id="IPR037923">
    <property type="entry name" value="HTH-like"/>
</dbReference>
<evidence type="ECO:0000313" key="6">
    <source>
        <dbReference type="Proteomes" id="UP000677305"/>
    </source>
</evidence>
<keyword evidence="2" id="KW-0238">DNA-binding</keyword>
<dbReference type="SMART" id="SM00342">
    <property type="entry name" value="HTH_ARAC"/>
    <property type="match status" value="1"/>
</dbReference>
<dbReference type="InterPro" id="IPR018060">
    <property type="entry name" value="HTH_AraC"/>
</dbReference>
<evidence type="ECO:0000313" key="5">
    <source>
        <dbReference type="EMBL" id="QUH30813.1"/>
    </source>
</evidence>
<dbReference type="Pfam" id="PF12833">
    <property type="entry name" value="HTH_18"/>
    <property type="match status" value="1"/>
</dbReference>
<dbReference type="SUPFAM" id="SSF46689">
    <property type="entry name" value="Homeodomain-like"/>
    <property type="match status" value="2"/>
</dbReference>
<proteinExistence type="predicted"/>
<dbReference type="GO" id="GO:0003700">
    <property type="term" value="F:DNA-binding transcription factor activity"/>
    <property type="evidence" value="ECO:0007669"/>
    <property type="project" value="InterPro"/>
</dbReference>
<dbReference type="Proteomes" id="UP000677305">
    <property type="component" value="Chromosome"/>
</dbReference>
<evidence type="ECO:0000259" key="4">
    <source>
        <dbReference type="PROSITE" id="PS01124"/>
    </source>
</evidence>
<dbReference type="Gene3D" id="2.60.120.10">
    <property type="entry name" value="Jelly Rolls"/>
    <property type="match status" value="1"/>
</dbReference>
<dbReference type="PANTHER" id="PTHR43280:SF2">
    <property type="entry name" value="HTH-TYPE TRANSCRIPTIONAL REGULATOR EXSA"/>
    <property type="match status" value="1"/>
</dbReference>
<dbReference type="GO" id="GO:0043565">
    <property type="term" value="F:sequence-specific DNA binding"/>
    <property type="evidence" value="ECO:0007669"/>
    <property type="project" value="InterPro"/>
</dbReference>
<accession>A0A8J8MDD6</accession>
<dbReference type="InterPro" id="IPR020449">
    <property type="entry name" value="Tscrpt_reg_AraC-type_HTH"/>
</dbReference>